<gene>
    <name evidence="1" type="ORF">OKA104_LOCUS42400</name>
</gene>
<name>A0A820DAY5_9BILA</name>
<dbReference type="EMBL" id="CAJOAY010010855">
    <property type="protein sequence ID" value="CAF4227986.1"/>
    <property type="molecule type" value="Genomic_DNA"/>
</dbReference>
<sequence length="31" mass="3587">MLQTSTQSDKEIQNYPSVNAWYRNGALIMAR</sequence>
<accession>A0A820DAY5</accession>
<proteinExistence type="predicted"/>
<feature type="non-terminal residue" evidence="1">
    <location>
        <position position="31"/>
    </location>
</feature>
<reference evidence="1" key="1">
    <citation type="submission" date="2021-02" db="EMBL/GenBank/DDBJ databases">
        <authorList>
            <person name="Nowell W R."/>
        </authorList>
    </citation>
    <scope>NUCLEOTIDE SEQUENCE</scope>
</reference>
<evidence type="ECO:0000313" key="1">
    <source>
        <dbReference type="EMBL" id="CAF4227986.1"/>
    </source>
</evidence>
<evidence type="ECO:0000313" key="2">
    <source>
        <dbReference type="Proteomes" id="UP000663881"/>
    </source>
</evidence>
<comment type="caution">
    <text evidence="1">The sequence shown here is derived from an EMBL/GenBank/DDBJ whole genome shotgun (WGS) entry which is preliminary data.</text>
</comment>
<organism evidence="1 2">
    <name type="scientific">Adineta steineri</name>
    <dbReference type="NCBI Taxonomy" id="433720"/>
    <lineage>
        <taxon>Eukaryota</taxon>
        <taxon>Metazoa</taxon>
        <taxon>Spiralia</taxon>
        <taxon>Gnathifera</taxon>
        <taxon>Rotifera</taxon>
        <taxon>Eurotatoria</taxon>
        <taxon>Bdelloidea</taxon>
        <taxon>Adinetida</taxon>
        <taxon>Adinetidae</taxon>
        <taxon>Adineta</taxon>
    </lineage>
</organism>
<protein>
    <submittedName>
        <fullName evidence="1">Uncharacterized protein</fullName>
    </submittedName>
</protein>
<dbReference type="AlphaFoldDB" id="A0A820DAY5"/>
<dbReference type="Proteomes" id="UP000663881">
    <property type="component" value="Unassembled WGS sequence"/>
</dbReference>